<dbReference type="EMBL" id="KN880772">
    <property type="protein sequence ID" value="KIY62542.1"/>
    <property type="molecule type" value="Genomic_DNA"/>
</dbReference>
<feature type="transmembrane region" description="Helical" evidence="6">
    <location>
        <begin position="69"/>
        <end position="92"/>
    </location>
</feature>
<dbReference type="OrthoDB" id="3257095at2759"/>
<dbReference type="GO" id="GO:0016020">
    <property type="term" value="C:membrane"/>
    <property type="evidence" value="ECO:0007669"/>
    <property type="project" value="UniProtKB-SubCell"/>
</dbReference>
<name>A0A0D7AWD9_9AGAR</name>
<feature type="non-terminal residue" evidence="7">
    <location>
        <position position="1"/>
    </location>
</feature>
<keyword evidence="5 6" id="KW-0472">Membrane</keyword>
<keyword evidence="3 6" id="KW-0812">Transmembrane</keyword>
<evidence type="ECO:0000313" key="8">
    <source>
        <dbReference type="Proteomes" id="UP000054007"/>
    </source>
</evidence>
<protein>
    <submittedName>
        <fullName evidence="7">Uncharacterized protein</fullName>
    </submittedName>
</protein>
<dbReference type="PANTHER" id="PTHR45649">
    <property type="entry name" value="AMINO-ACID PERMEASE BAT1"/>
    <property type="match status" value="1"/>
</dbReference>
<evidence type="ECO:0000256" key="4">
    <source>
        <dbReference type="ARBA" id="ARBA00022989"/>
    </source>
</evidence>
<organism evidence="7 8">
    <name type="scientific">Cylindrobasidium torrendii FP15055 ss-10</name>
    <dbReference type="NCBI Taxonomy" id="1314674"/>
    <lineage>
        <taxon>Eukaryota</taxon>
        <taxon>Fungi</taxon>
        <taxon>Dikarya</taxon>
        <taxon>Basidiomycota</taxon>
        <taxon>Agaricomycotina</taxon>
        <taxon>Agaricomycetes</taxon>
        <taxon>Agaricomycetidae</taxon>
        <taxon>Agaricales</taxon>
        <taxon>Marasmiineae</taxon>
        <taxon>Physalacriaceae</taxon>
        <taxon>Cylindrobasidium</taxon>
    </lineage>
</organism>
<reference evidence="7 8" key="1">
    <citation type="journal article" date="2015" name="Fungal Genet. Biol.">
        <title>Evolution of novel wood decay mechanisms in Agaricales revealed by the genome sequences of Fistulina hepatica and Cylindrobasidium torrendii.</title>
        <authorList>
            <person name="Floudas D."/>
            <person name="Held B.W."/>
            <person name="Riley R."/>
            <person name="Nagy L.G."/>
            <person name="Koehler G."/>
            <person name="Ransdell A.S."/>
            <person name="Younus H."/>
            <person name="Chow J."/>
            <person name="Chiniquy J."/>
            <person name="Lipzen A."/>
            <person name="Tritt A."/>
            <person name="Sun H."/>
            <person name="Haridas S."/>
            <person name="LaButti K."/>
            <person name="Ohm R.A."/>
            <person name="Kues U."/>
            <person name="Blanchette R.A."/>
            <person name="Grigoriev I.V."/>
            <person name="Minto R.E."/>
            <person name="Hibbett D.S."/>
        </authorList>
    </citation>
    <scope>NUCLEOTIDE SEQUENCE [LARGE SCALE GENOMIC DNA]</scope>
    <source>
        <strain evidence="7 8">FP15055 ss-10</strain>
    </source>
</reference>
<accession>A0A0D7AWD9</accession>
<sequence>VVGCMHFAGVFSIISNSRMIYAFTRNGGIPGSPCLTHVNQKWKSPIRTGYMARAYTSFILGQPSLGSTVAFSAATSIAPIGLYISYGMLYVFTASSTRSDSV</sequence>
<keyword evidence="4 6" id="KW-1133">Transmembrane helix</keyword>
<dbReference type="AlphaFoldDB" id="A0A0D7AWD9"/>
<evidence type="ECO:0000256" key="1">
    <source>
        <dbReference type="ARBA" id="ARBA00004141"/>
    </source>
</evidence>
<dbReference type="PANTHER" id="PTHR45649:SF26">
    <property type="entry name" value="OS04G0435100 PROTEIN"/>
    <property type="match status" value="1"/>
</dbReference>
<dbReference type="STRING" id="1314674.A0A0D7AWD9"/>
<dbReference type="Proteomes" id="UP000054007">
    <property type="component" value="Unassembled WGS sequence"/>
</dbReference>
<keyword evidence="2" id="KW-0813">Transport</keyword>
<gene>
    <name evidence="7" type="ORF">CYLTODRAFT_361277</name>
</gene>
<evidence type="ECO:0000313" key="7">
    <source>
        <dbReference type="EMBL" id="KIY62542.1"/>
    </source>
</evidence>
<evidence type="ECO:0000256" key="6">
    <source>
        <dbReference type="SAM" id="Phobius"/>
    </source>
</evidence>
<keyword evidence="8" id="KW-1185">Reference proteome</keyword>
<evidence type="ECO:0000256" key="3">
    <source>
        <dbReference type="ARBA" id="ARBA00022692"/>
    </source>
</evidence>
<proteinExistence type="predicted"/>
<evidence type="ECO:0000256" key="2">
    <source>
        <dbReference type="ARBA" id="ARBA00022448"/>
    </source>
</evidence>
<comment type="subcellular location">
    <subcellularLocation>
        <location evidence="1">Membrane</location>
        <topology evidence="1">Multi-pass membrane protein</topology>
    </subcellularLocation>
</comment>
<evidence type="ECO:0000256" key="5">
    <source>
        <dbReference type="ARBA" id="ARBA00023136"/>
    </source>
</evidence>
<dbReference type="GO" id="GO:0022857">
    <property type="term" value="F:transmembrane transporter activity"/>
    <property type="evidence" value="ECO:0007669"/>
    <property type="project" value="InterPro"/>
</dbReference>